<accession>H1YD41</accession>
<proteinExistence type="predicted"/>
<name>H1YD41_9SPHI</name>
<gene>
    <name evidence="1" type="ORF">Mucpa_1955</name>
</gene>
<reference evidence="1" key="1">
    <citation type="submission" date="2011-09" db="EMBL/GenBank/DDBJ databases">
        <title>The permanent draft genome of Mucilaginibacter paludis DSM 18603.</title>
        <authorList>
            <consortium name="US DOE Joint Genome Institute (JGI-PGF)"/>
            <person name="Lucas S."/>
            <person name="Han J."/>
            <person name="Lapidus A."/>
            <person name="Bruce D."/>
            <person name="Goodwin L."/>
            <person name="Pitluck S."/>
            <person name="Peters L."/>
            <person name="Kyrpides N."/>
            <person name="Mavromatis K."/>
            <person name="Ivanova N."/>
            <person name="Mikhailova N."/>
            <person name="Held B."/>
            <person name="Detter J.C."/>
            <person name="Tapia R."/>
            <person name="Han C."/>
            <person name="Land M."/>
            <person name="Hauser L."/>
            <person name="Markowitz V."/>
            <person name="Cheng J.-F."/>
            <person name="Hugenholtz P."/>
            <person name="Woyke T."/>
            <person name="Wu D."/>
            <person name="Tindall B."/>
            <person name="Brambilla E."/>
            <person name="Klenk H.-P."/>
            <person name="Eisen J.A."/>
        </authorList>
    </citation>
    <scope>NUCLEOTIDE SEQUENCE [LARGE SCALE GENOMIC DNA]</scope>
    <source>
        <strain evidence="1">DSM 18603</strain>
    </source>
</reference>
<dbReference type="AlphaFoldDB" id="H1YD41"/>
<dbReference type="EMBL" id="CM001403">
    <property type="protein sequence ID" value="EHQ26098.1"/>
    <property type="molecule type" value="Genomic_DNA"/>
</dbReference>
<evidence type="ECO:0000313" key="1">
    <source>
        <dbReference type="EMBL" id="EHQ26098.1"/>
    </source>
</evidence>
<organism evidence="1 2">
    <name type="scientific">Mucilaginibacter paludis DSM 18603</name>
    <dbReference type="NCBI Taxonomy" id="714943"/>
    <lineage>
        <taxon>Bacteria</taxon>
        <taxon>Pseudomonadati</taxon>
        <taxon>Bacteroidota</taxon>
        <taxon>Sphingobacteriia</taxon>
        <taxon>Sphingobacteriales</taxon>
        <taxon>Sphingobacteriaceae</taxon>
        <taxon>Mucilaginibacter</taxon>
    </lineage>
</organism>
<dbReference type="HOGENOM" id="CLU_134973_7_0_10"/>
<keyword evidence="2" id="KW-1185">Reference proteome</keyword>
<evidence type="ECO:0000313" key="2">
    <source>
        <dbReference type="Proteomes" id="UP000002774"/>
    </source>
</evidence>
<protein>
    <submittedName>
        <fullName evidence="1">Uncharacterized protein</fullName>
    </submittedName>
</protein>
<sequence>MIPVYKAGILFYIRMIEIFKTNVENKQEVAVVIDLLRMYYQHAEINFDLEDCDRILRIKGEGFCVENVIKILANNGFECCLLA</sequence>
<dbReference type="STRING" id="714943.Mucpa_1955"/>
<dbReference type="Proteomes" id="UP000002774">
    <property type="component" value="Chromosome"/>
</dbReference>